<protein>
    <submittedName>
        <fullName evidence="1">Glycosyltransferase</fullName>
    </submittedName>
</protein>
<keyword evidence="2" id="KW-1185">Reference proteome</keyword>
<evidence type="ECO:0000313" key="1">
    <source>
        <dbReference type="EMBL" id="MBY6368652.1"/>
    </source>
</evidence>
<dbReference type="EMBL" id="JABUBU010000033">
    <property type="protein sequence ID" value="MBY6368652.1"/>
    <property type="molecule type" value="Genomic_DNA"/>
</dbReference>
<reference evidence="1 2" key="1">
    <citation type="submission" date="2020-06" db="EMBL/GenBank/DDBJ databases">
        <title>Taxonomy, biology and ecology of Rhodococcus bacteria occurring in California pistachio and other woody hosts as revealed by genome sequence analyses.</title>
        <authorList>
            <person name="Gai Y."/>
            <person name="Riely B."/>
        </authorList>
    </citation>
    <scope>NUCLEOTIDE SEQUENCE [LARGE SCALE GENOMIC DNA]</scope>
    <source>
        <strain evidence="1 2">BP-281</strain>
    </source>
</reference>
<gene>
    <name evidence="1" type="ORF">HQ603_18040</name>
</gene>
<comment type="caution">
    <text evidence="1">The sequence shown here is derived from an EMBL/GenBank/DDBJ whole genome shotgun (WGS) entry which is preliminary data.</text>
</comment>
<accession>A0ABS7P897</accession>
<organism evidence="1 2">
    <name type="scientific">Rhodococcoides corynebacterioides</name>
    <dbReference type="NCBI Taxonomy" id="53972"/>
    <lineage>
        <taxon>Bacteria</taxon>
        <taxon>Bacillati</taxon>
        <taxon>Actinomycetota</taxon>
        <taxon>Actinomycetes</taxon>
        <taxon>Mycobacteriales</taxon>
        <taxon>Nocardiaceae</taxon>
        <taxon>Rhodococcoides</taxon>
    </lineage>
</organism>
<dbReference type="Proteomes" id="UP000825228">
    <property type="component" value="Unassembled WGS sequence"/>
</dbReference>
<dbReference type="SUPFAM" id="SSF53756">
    <property type="entry name" value="UDP-Glycosyltransferase/glycogen phosphorylase"/>
    <property type="match status" value="1"/>
</dbReference>
<dbReference type="RefSeq" id="WP_222686133.1">
    <property type="nucleotide sequence ID" value="NZ_JABUBT010000051.1"/>
</dbReference>
<evidence type="ECO:0000313" key="2">
    <source>
        <dbReference type="Proteomes" id="UP000825228"/>
    </source>
</evidence>
<proteinExistence type="predicted"/>
<sequence>MKAVFMLSKDPEHESTGDLTMASLVIELARESYDVGVICLSGHADTASPGVVRVPKTAPAAADVLRDSLRRRRSLVHSRFLSDSLIRAVERSDADVFVADHSYMAEGFLASARAHERRKGDSILAVNTVVSETLVWRATRGLLGLADARRIVRDELRVARNAYSVGTYDAEEAQFYLNHGVRRVRWLDLTLPPEKQVDIGESGPRLVFLGDRKWAPNQEAFETVLDWWPDIARGIDGAELCIVGSPGPGAAPLLPEGVRDLGFVDDLDGFLGSCRAMVAPIRTGGGVRVKILDAASRGMPVVGTPAAVGSLANLFQLPAHEDKATFVDRCRRYLLDRAAAVADGRALYELNTERWVDGAPHRAVQNWLVRR</sequence>
<dbReference type="Gene3D" id="3.40.50.2000">
    <property type="entry name" value="Glycogen Phosphorylase B"/>
    <property type="match status" value="1"/>
</dbReference>
<dbReference type="Pfam" id="PF13692">
    <property type="entry name" value="Glyco_trans_1_4"/>
    <property type="match status" value="1"/>
</dbReference>
<name>A0ABS7P897_9NOCA</name>